<dbReference type="RefSeq" id="XP_024348597.1">
    <property type="nucleotide sequence ID" value="XM_024496974.1"/>
</dbReference>
<comment type="caution">
    <text evidence="1">The sequence shown here is derived from an EMBL/GenBank/DDBJ whole genome shotgun (WGS) entry which is preliminary data.</text>
</comment>
<proteinExistence type="predicted"/>
<reference evidence="1 2" key="1">
    <citation type="journal article" date="2013" name="Nat. Genet.">
        <title>The genome of the hydatid tapeworm Echinococcus granulosus.</title>
        <authorList>
            <person name="Zheng H."/>
            <person name="Zhang W."/>
            <person name="Zhang L."/>
            <person name="Zhang Z."/>
            <person name="Li J."/>
            <person name="Lu G."/>
            <person name="Zhu Y."/>
            <person name="Wang Y."/>
            <person name="Huang Y."/>
            <person name="Liu J."/>
            <person name="Kang H."/>
            <person name="Chen J."/>
            <person name="Wang L."/>
            <person name="Chen A."/>
            <person name="Yu S."/>
            <person name="Gao Z."/>
            <person name="Jin L."/>
            <person name="Gu W."/>
            <person name="Wang Z."/>
            <person name="Zhao L."/>
            <person name="Shi B."/>
            <person name="Wen H."/>
            <person name="Lin R."/>
            <person name="Jones M.K."/>
            <person name="Brejova B."/>
            <person name="Vinar T."/>
            <person name="Zhao G."/>
            <person name="McManus D.P."/>
            <person name="Chen Z."/>
            <person name="Zhou Y."/>
            <person name="Wang S."/>
        </authorList>
    </citation>
    <scope>NUCLEOTIDE SEQUENCE [LARGE SCALE GENOMIC DNA]</scope>
</reference>
<dbReference type="CTD" id="36343440"/>
<protein>
    <submittedName>
        <fullName evidence="1">Uncharacterized protein</fullName>
    </submittedName>
</protein>
<keyword evidence="2" id="KW-1185">Reference proteome</keyword>
<sequence length="66" mass="7500">METKMDVKRPATGDYFLVLGSKNIANNKRGRKTEHPVLKNIPTSAVKSIKKGAVYLLHFNNRKFIN</sequence>
<dbReference type="Proteomes" id="UP000019149">
    <property type="component" value="Unassembled WGS sequence"/>
</dbReference>
<dbReference type="EMBL" id="APAU02000085">
    <property type="protein sequence ID" value="EUB57401.1"/>
    <property type="molecule type" value="Genomic_DNA"/>
</dbReference>
<dbReference type="AlphaFoldDB" id="W6UA53"/>
<accession>W6UA53</accession>
<name>W6UA53_ECHGR</name>
<gene>
    <name evidence="1" type="ORF">EGR_07725</name>
</gene>
<evidence type="ECO:0000313" key="1">
    <source>
        <dbReference type="EMBL" id="EUB57401.1"/>
    </source>
</evidence>
<dbReference type="KEGG" id="egl:EGR_07725"/>
<evidence type="ECO:0000313" key="2">
    <source>
        <dbReference type="Proteomes" id="UP000019149"/>
    </source>
</evidence>
<organism evidence="1 2">
    <name type="scientific">Echinococcus granulosus</name>
    <name type="common">Hydatid tapeworm</name>
    <dbReference type="NCBI Taxonomy" id="6210"/>
    <lineage>
        <taxon>Eukaryota</taxon>
        <taxon>Metazoa</taxon>
        <taxon>Spiralia</taxon>
        <taxon>Lophotrochozoa</taxon>
        <taxon>Platyhelminthes</taxon>
        <taxon>Cestoda</taxon>
        <taxon>Eucestoda</taxon>
        <taxon>Cyclophyllidea</taxon>
        <taxon>Taeniidae</taxon>
        <taxon>Echinococcus</taxon>
        <taxon>Echinococcus granulosus group</taxon>
    </lineage>
</organism>
<dbReference type="GeneID" id="36343440"/>